<dbReference type="InterPro" id="IPR029063">
    <property type="entry name" value="SAM-dependent_MTases_sf"/>
</dbReference>
<evidence type="ECO:0008006" key="2">
    <source>
        <dbReference type="Google" id="ProtNLM"/>
    </source>
</evidence>
<organism evidence="1">
    <name type="scientific">uncultured Sphingopyxis sp</name>
    <dbReference type="NCBI Taxonomy" id="310581"/>
    <lineage>
        <taxon>Bacteria</taxon>
        <taxon>Pseudomonadati</taxon>
        <taxon>Pseudomonadota</taxon>
        <taxon>Alphaproteobacteria</taxon>
        <taxon>Sphingomonadales</taxon>
        <taxon>Sphingomonadaceae</taxon>
        <taxon>Sphingopyxis</taxon>
        <taxon>environmental samples</taxon>
    </lineage>
</organism>
<dbReference type="NCBIfam" id="TIGR04096">
    <property type="entry name" value="dnd_rel_methyl"/>
    <property type="match status" value="1"/>
</dbReference>
<dbReference type="InterPro" id="IPR024019">
    <property type="entry name" value="CHP04096"/>
</dbReference>
<dbReference type="KEGG" id="sphu:SPPYR_1520"/>
<proteinExistence type="predicted"/>
<gene>
    <name evidence="1" type="ORF">SPPYR_1520</name>
</gene>
<reference evidence="1" key="1">
    <citation type="submission" date="2016-03" db="EMBL/GenBank/DDBJ databases">
        <authorList>
            <person name="Ploux O."/>
        </authorList>
    </citation>
    <scope>NUCLEOTIDE SEQUENCE</scope>
    <source>
        <strain evidence="1">UC10</strain>
    </source>
</reference>
<dbReference type="EMBL" id="LT598653">
    <property type="protein sequence ID" value="SBV32640.1"/>
    <property type="molecule type" value="Genomic_DNA"/>
</dbReference>
<name>A0A1Y5PRM2_9SPHN</name>
<dbReference type="AlphaFoldDB" id="A0A1Y5PRM2"/>
<dbReference type="SUPFAM" id="SSF53335">
    <property type="entry name" value="S-adenosyl-L-methionine-dependent methyltransferases"/>
    <property type="match status" value="1"/>
</dbReference>
<evidence type="ECO:0000313" key="1">
    <source>
        <dbReference type="EMBL" id="SBV32640.1"/>
    </source>
</evidence>
<protein>
    <recommendedName>
        <fullName evidence="2">DNA phosphorothioation-associated methyltransferase</fullName>
    </recommendedName>
</protein>
<sequence length="469" mass="50569">MTVAGAPVMRHRTAIVRHSLSQPMSLLVQHGVLAPGVAVFDYGCGQGDDLRALAAAGIEASGWDPHFAPDIARQEADVVNLGFVLNVIEDARERREALRDAWQLARGVLAVSTMIAGQVSTEGLRPYRDGFLTSRGTFQKYFGHAELGELVADVTGTQPVAAAPGIFFACRRADDLEEFLLRRRMGRRSSTAAYRAPRERRAASARPLLADRIAPALNELAELAQMRGRMPVAEEVPLAVMALLSQHHVALPRALDLMASLHLDPATMEQAATAMREDLLVHFALARLNQRQGADRLGGAIVRDIRTHFGSQKELLAESGAYLMGLADVAAVDAAIAQAAAGGIGALDPRGRLFVDARRREDLPGVLRVYLGCAAYLAGEPGDNSLVRIDSQRKIVAYIPLDDPKSAAPFATSIIKIDLKRQAAVSQPTRRRLIAKSRISGRATRGQLHAEAALRKEIGVGGDVLIVRL</sequence>
<accession>A0A1Y5PRM2</accession>